<keyword evidence="2" id="KW-0456">Lyase</keyword>
<evidence type="ECO:0000313" key="2">
    <source>
        <dbReference type="EMBL" id="SHK41411.1"/>
    </source>
</evidence>
<dbReference type="Pfam" id="PF01063">
    <property type="entry name" value="Aminotran_4"/>
    <property type="match status" value="1"/>
</dbReference>
<reference evidence="3" key="1">
    <citation type="submission" date="2016-11" db="EMBL/GenBank/DDBJ databases">
        <authorList>
            <person name="Varghese N."/>
            <person name="Submissions S."/>
        </authorList>
    </citation>
    <scope>NUCLEOTIDE SEQUENCE [LARGE SCALE GENOMIC DNA]</scope>
    <source>
        <strain evidence="3">CGMCC 1.10835</strain>
    </source>
</reference>
<dbReference type="PANTHER" id="PTHR42743">
    <property type="entry name" value="AMINO-ACID AMINOTRANSFERASE"/>
    <property type="match status" value="1"/>
</dbReference>
<evidence type="ECO:0000256" key="1">
    <source>
        <dbReference type="ARBA" id="ARBA00009320"/>
    </source>
</evidence>
<keyword evidence="3" id="KW-1185">Reference proteome</keyword>
<dbReference type="InterPro" id="IPR001544">
    <property type="entry name" value="Aminotrans_IV"/>
</dbReference>
<dbReference type="SUPFAM" id="SSF56752">
    <property type="entry name" value="D-aminoacid aminotransferase-like PLP-dependent enzymes"/>
    <property type="match status" value="1"/>
</dbReference>
<accession>A0A1M6S9Q8</accession>
<name>A0A1M6S9Q8_9GAMM</name>
<organism evidence="2 3">
    <name type="scientific">Marinobacter antarcticus</name>
    <dbReference type="NCBI Taxonomy" id="564117"/>
    <lineage>
        <taxon>Bacteria</taxon>
        <taxon>Pseudomonadati</taxon>
        <taxon>Pseudomonadota</taxon>
        <taxon>Gammaproteobacteria</taxon>
        <taxon>Pseudomonadales</taxon>
        <taxon>Marinobacteraceae</taxon>
        <taxon>Marinobacter</taxon>
    </lineage>
</organism>
<dbReference type="InterPro" id="IPR043131">
    <property type="entry name" value="BCAT-like_N"/>
</dbReference>
<dbReference type="OrthoDB" id="9805628at2"/>
<dbReference type="RefSeq" id="WP_072796907.1">
    <property type="nucleotide sequence ID" value="NZ_FRAQ01000001.1"/>
</dbReference>
<dbReference type="STRING" id="564117.SAMN05216369_1925"/>
<comment type="similarity">
    <text evidence="1">Belongs to the class-IV pyridoxal-phosphate-dependent aminotransferase family.</text>
</comment>
<dbReference type="EMBL" id="FRAQ01000001">
    <property type="protein sequence ID" value="SHK41411.1"/>
    <property type="molecule type" value="Genomic_DNA"/>
</dbReference>
<dbReference type="GO" id="GO:0008153">
    <property type="term" value="P:4-aminobenzoate biosynthetic process"/>
    <property type="evidence" value="ECO:0007669"/>
    <property type="project" value="TreeGrafter"/>
</dbReference>
<proteinExistence type="inferred from homology"/>
<dbReference type="InterPro" id="IPR036038">
    <property type="entry name" value="Aminotransferase-like"/>
</dbReference>
<dbReference type="InterPro" id="IPR050571">
    <property type="entry name" value="Class-IV_PLP-Dep_Aminotrnsfr"/>
</dbReference>
<evidence type="ECO:0000313" key="3">
    <source>
        <dbReference type="Proteomes" id="UP000184497"/>
    </source>
</evidence>
<dbReference type="AlphaFoldDB" id="A0A1M6S9Q8"/>
<dbReference type="GO" id="GO:0005829">
    <property type="term" value="C:cytosol"/>
    <property type="evidence" value="ECO:0007669"/>
    <property type="project" value="TreeGrafter"/>
</dbReference>
<dbReference type="GO" id="GO:0008696">
    <property type="term" value="F:4-amino-4-deoxychorismate lyase activity"/>
    <property type="evidence" value="ECO:0007669"/>
    <property type="project" value="TreeGrafter"/>
</dbReference>
<dbReference type="Gene3D" id="3.20.10.10">
    <property type="entry name" value="D-amino Acid Aminotransferase, subunit A, domain 2"/>
    <property type="match status" value="1"/>
</dbReference>
<dbReference type="PANTHER" id="PTHR42743:SF2">
    <property type="entry name" value="AMINODEOXYCHORISMATE LYASE"/>
    <property type="match status" value="1"/>
</dbReference>
<sequence length="276" mass="29813">MFNLRWADEGGFPANDRGAAYGDGLFETIRMHGDRGVLLSRHLDRMVRDAGRLGIPVSLTELRKACTAATSRYSGRYTNQQADRGWVLKLTLTRGEGGRGYRPSPGIRPNLMVSAGPMPDAPIASGVAADFSRVPLTVNPLLAGIKSLNRLEQVMAAREIEGELFEVIMSDSAGNLVEGTRTNLLLKVPEGWATPPAKSLAVSGVLRQWVLERLRARGEVVAERAVSIGDVMGSRCQGLYLLNSVIGVVPVRRLAGQDLPADDGLATIFNPLELLE</sequence>
<dbReference type="Proteomes" id="UP000184497">
    <property type="component" value="Unassembled WGS sequence"/>
</dbReference>
<protein>
    <submittedName>
        <fullName evidence="2">4-amino-4-deoxychorismate lyase</fullName>
    </submittedName>
</protein>
<dbReference type="InterPro" id="IPR043132">
    <property type="entry name" value="BCAT-like_C"/>
</dbReference>
<gene>
    <name evidence="2" type="ORF">SAMN05216369_1925</name>
</gene>
<dbReference type="Gene3D" id="3.30.470.10">
    <property type="match status" value="1"/>
</dbReference>